<keyword evidence="1" id="KW-0489">Methyltransferase</keyword>
<proteinExistence type="predicted"/>
<accession>A0ABW8MV73</accession>
<keyword evidence="3" id="KW-0949">S-adenosyl-L-methionine</keyword>
<dbReference type="EMBL" id="JBIYDN010000033">
    <property type="protein sequence ID" value="MFK4447317.1"/>
    <property type="molecule type" value="Genomic_DNA"/>
</dbReference>
<dbReference type="RefSeq" id="WP_404612823.1">
    <property type="nucleotide sequence ID" value="NZ_JBIYDN010000033.1"/>
</dbReference>
<dbReference type="InterPro" id="IPR050362">
    <property type="entry name" value="Cation-dep_OMT"/>
</dbReference>
<name>A0ABW8MV73_9BURK</name>
<dbReference type="Gene3D" id="3.40.50.150">
    <property type="entry name" value="Vaccinia Virus protein VP39"/>
    <property type="match status" value="1"/>
</dbReference>
<evidence type="ECO:0000256" key="3">
    <source>
        <dbReference type="ARBA" id="ARBA00022691"/>
    </source>
</evidence>
<organism evidence="4 5">
    <name type="scientific">Caballeronia udeis</name>
    <dbReference type="NCBI Taxonomy" id="1232866"/>
    <lineage>
        <taxon>Bacteria</taxon>
        <taxon>Pseudomonadati</taxon>
        <taxon>Pseudomonadota</taxon>
        <taxon>Betaproteobacteria</taxon>
        <taxon>Burkholderiales</taxon>
        <taxon>Burkholderiaceae</taxon>
        <taxon>Caballeronia</taxon>
    </lineage>
</organism>
<protein>
    <submittedName>
        <fullName evidence="4">O-methyltransferase YrrM</fullName>
    </submittedName>
</protein>
<dbReference type="Proteomes" id="UP001620514">
    <property type="component" value="Unassembled WGS sequence"/>
</dbReference>
<dbReference type="SUPFAM" id="SSF53335">
    <property type="entry name" value="S-adenosyl-L-methionine-dependent methyltransferases"/>
    <property type="match status" value="1"/>
</dbReference>
<dbReference type="CDD" id="cd02440">
    <property type="entry name" value="AdoMet_MTases"/>
    <property type="match status" value="1"/>
</dbReference>
<sequence>MDQQQWDLLDTYFCNQLVPADEALEATLRSSADAGLPSINVAPNQGKFLQLLARIRGARRILEIGTLGGYSSIWLARGLPSGGSLVTLEANPDYAAVARRNIAFAGLSETVSVVVGPAVETLAQLIDNKVEPFDMVFIDADKKTYPDYLQLSLELCRPGAIIIGDNVIRKGRMADFASTDPDVLGLRKYFELLGTHPKLDSTAVQTVGAKGWDGFSISILSA</sequence>
<evidence type="ECO:0000256" key="1">
    <source>
        <dbReference type="ARBA" id="ARBA00022603"/>
    </source>
</evidence>
<keyword evidence="2" id="KW-0808">Transferase</keyword>
<dbReference type="InterPro" id="IPR002935">
    <property type="entry name" value="SAM_O-MeTrfase"/>
</dbReference>
<reference evidence="4 5" key="1">
    <citation type="submission" date="2024-11" db="EMBL/GenBank/DDBJ databases">
        <title>Using genomics to understand microbial adaptation to soil warming.</title>
        <authorList>
            <person name="Deangelis K.M. PhD."/>
        </authorList>
    </citation>
    <scope>NUCLEOTIDE SEQUENCE [LARGE SCALE GENOMIC DNA]</scope>
    <source>
        <strain evidence="4 5">GAS97</strain>
    </source>
</reference>
<gene>
    <name evidence="4" type="ORF">ABH943_007353</name>
</gene>
<dbReference type="Pfam" id="PF01596">
    <property type="entry name" value="Methyltransf_3"/>
    <property type="match status" value="1"/>
</dbReference>
<dbReference type="PANTHER" id="PTHR10509">
    <property type="entry name" value="O-METHYLTRANSFERASE-RELATED"/>
    <property type="match status" value="1"/>
</dbReference>
<keyword evidence="5" id="KW-1185">Reference proteome</keyword>
<evidence type="ECO:0000313" key="4">
    <source>
        <dbReference type="EMBL" id="MFK4447317.1"/>
    </source>
</evidence>
<comment type="caution">
    <text evidence="4">The sequence shown here is derived from an EMBL/GenBank/DDBJ whole genome shotgun (WGS) entry which is preliminary data.</text>
</comment>
<dbReference type="PANTHER" id="PTHR10509:SF14">
    <property type="entry name" value="CAFFEOYL-COA O-METHYLTRANSFERASE 3-RELATED"/>
    <property type="match status" value="1"/>
</dbReference>
<dbReference type="PROSITE" id="PS51682">
    <property type="entry name" value="SAM_OMT_I"/>
    <property type="match status" value="1"/>
</dbReference>
<dbReference type="InterPro" id="IPR029063">
    <property type="entry name" value="SAM-dependent_MTases_sf"/>
</dbReference>
<evidence type="ECO:0000256" key="2">
    <source>
        <dbReference type="ARBA" id="ARBA00022679"/>
    </source>
</evidence>
<evidence type="ECO:0000313" key="5">
    <source>
        <dbReference type="Proteomes" id="UP001620514"/>
    </source>
</evidence>